<proteinExistence type="predicted"/>
<gene>
    <name evidence="1" type="ORF">UFOPK1788_00351</name>
</gene>
<name>A0A6J6FJN7_9ZZZZ</name>
<protein>
    <submittedName>
        <fullName evidence="1">Unannotated protein</fullName>
    </submittedName>
</protein>
<dbReference type="AlphaFoldDB" id="A0A6J6FJN7"/>
<evidence type="ECO:0000313" key="1">
    <source>
        <dbReference type="EMBL" id="CAB4587939.1"/>
    </source>
</evidence>
<accession>A0A6J6FJN7</accession>
<dbReference type="EMBL" id="CAEZUE010000029">
    <property type="protein sequence ID" value="CAB4587939.1"/>
    <property type="molecule type" value="Genomic_DNA"/>
</dbReference>
<reference evidence="1" key="1">
    <citation type="submission" date="2020-05" db="EMBL/GenBank/DDBJ databases">
        <authorList>
            <person name="Chiriac C."/>
            <person name="Salcher M."/>
            <person name="Ghai R."/>
            <person name="Kavagutti S V."/>
        </authorList>
    </citation>
    <scope>NUCLEOTIDE SEQUENCE</scope>
</reference>
<organism evidence="1">
    <name type="scientific">freshwater metagenome</name>
    <dbReference type="NCBI Taxonomy" id="449393"/>
    <lineage>
        <taxon>unclassified sequences</taxon>
        <taxon>metagenomes</taxon>
        <taxon>ecological metagenomes</taxon>
    </lineage>
</organism>
<sequence>MLSRVQSILGHEGVLSVTVGGGRTLADREIFSPWGDKPVITHEPARPWPGSLPALVPTTVYRTGTPVELHGTAPIRPAEVLSEAPRWLVHNGRQRELIAWSGPWPLHERWWDGGSLNFRIQAVDTIGTAWVLLSDGDTWTIEARYD</sequence>